<reference evidence="6 7" key="1">
    <citation type="submission" date="2017-04" db="EMBL/GenBank/DDBJ databases">
        <title>Genome Sequence of the Model Brown-Rot Fungus Postia placenta SB12.</title>
        <authorList>
            <consortium name="DOE Joint Genome Institute"/>
            <person name="Gaskell J."/>
            <person name="Kersten P."/>
            <person name="Larrondo L.F."/>
            <person name="Canessa P."/>
            <person name="Martinez D."/>
            <person name="Hibbett D."/>
            <person name="Schmoll M."/>
            <person name="Kubicek C.P."/>
            <person name="Martinez A.T."/>
            <person name="Yadav J."/>
            <person name="Master E."/>
            <person name="Magnuson J.K."/>
            <person name="James T."/>
            <person name="Yaver D."/>
            <person name="Berka R."/>
            <person name="Labutti K."/>
            <person name="Lipzen A."/>
            <person name="Aerts A."/>
            <person name="Barry K."/>
            <person name="Henrissat B."/>
            <person name="Blanchette R."/>
            <person name="Grigoriev I."/>
            <person name="Cullen D."/>
        </authorList>
    </citation>
    <scope>NUCLEOTIDE SEQUENCE [LARGE SCALE GENOMIC DNA]</scope>
    <source>
        <strain evidence="6 7">MAD-698-R-SB12</strain>
    </source>
</reference>
<keyword evidence="1 3" id="KW-0732">Signal</keyword>
<dbReference type="InterPro" id="IPR015202">
    <property type="entry name" value="GO-like_E_set"/>
</dbReference>
<dbReference type="PANTHER" id="PTHR32208">
    <property type="entry name" value="SECRETED PROTEIN-RELATED"/>
    <property type="match status" value="1"/>
</dbReference>
<protein>
    <recommendedName>
        <fullName evidence="8">Copper radical oxidase</fullName>
    </recommendedName>
</protein>
<dbReference type="AlphaFoldDB" id="A0A1X6NA14"/>
<gene>
    <name evidence="6" type="ORF">POSPLADRAFT_1054201</name>
</gene>
<dbReference type="GeneID" id="36325442"/>
<dbReference type="STRING" id="670580.A0A1X6NA14"/>
<dbReference type="CDD" id="cd02851">
    <property type="entry name" value="E_set_GO_C"/>
    <property type="match status" value="1"/>
</dbReference>
<dbReference type="Pfam" id="PF07250">
    <property type="entry name" value="Glyoxal_oxid_N"/>
    <property type="match status" value="1"/>
</dbReference>
<feature type="domain" description="Glyoxal oxidase N-terminal" evidence="4">
    <location>
        <begin position="255"/>
        <end position="637"/>
    </location>
</feature>
<evidence type="ECO:0000259" key="4">
    <source>
        <dbReference type="Pfam" id="PF07250"/>
    </source>
</evidence>
<feature type="region of interest" description="Disordered" evidence="2">
    <location>
        <begin position="757"/>
        <end position="793"/>
    </location>
</feature>
<dbReference type="Gene3D" id="2.130.10.80">
    <property type="entry name" value="Galactose oxidase/kelch, beta-propeller"/>
    <property type="match status" value="1"/>
</dbReference>
<proteinExistence type="predicted"/>
<evidence type="ECO:0008006" key="8">
    <source>
        <dbReference type="Google" id="ProtNLM"/>
    </source>
</evidence>
<dbReference type="SUPFAM" id="SSF81296">
    <property type="entry name" value="E set domains"/>
    <property type="match status" value="1"/>
</dbReference>
<sequence length="793" mass="85603">MFQRISALFWVLAALVSLNDAAESAWNGVVTPGASDPQPFTPYYLPSGAKSYDSSSPLLHYSGQWTDSFSSAFVFNTLRSTSERGASMTFTFFGTGIEWFGNQDQRHGISQVHIDGKKVQEVDAWSSTPLKQQRIFGSHQLRLGRHTLKIVNTGQNRAEAKGFVMDVDALIVLMVPHAYSTVHRSNYLDDSAQPFSDYPPLFSLASEPNPASEWSLVQEGITGVSAMQLTVISDSHALIFDKVEHNPLSIYGHPAWAALYNLDTNALKPLAVESNSFCAGGTFLSNGTLVNVGGNPVVEDHTSAADFGDLDGLQAVRIFEPCNSEDVENCIIYENHDRIRTTSPRWYNTVLRISDGSAMIIGGSRKGGWINNATVNNPTIEYWPPKNVAGSDGLQIHLPFLVDTLNANLFPIAFSLPDETVFMAANQDAMIYDWRRNTERRLPRIPNGVRVTYPMAGTAILLPLSPTNDYAPEVLICGGSTVDDTQPGYQISAQDPASAQCVRLLLTDDGISAGWQVEQMPQARHMPDAVLLPTGDVVIVNGAGTGISGYGNVVGQVGASNADNPVLTPVLYRSSLPLGERFLVSGMPTSSIPRMYHSVATLTPKGNIMIAGSNPNLDRTEVAYGTEYRVEWLNPPYMSMERPEITGGVPSLLGFSESVKLSVQLPSSAPANADVQVALMDLGFVTHTVHANSRLVHLVSSLSQDQHTLTITGPPGEGVYPPGPGFIYLVVDGVPSVGVKVLVGDGKSPEVNQTALDNLLSQTQVDQYEKSKKGKGKGKASSGPRDVQDPSLL</sequence>
<evidence type="ECO:0000256" key="3">
    <source>
        <dbReference type="SAM" id="SignalP"/>
    </source>
</evidence>
<dbReference type="EMBL" id="KZ110593">
    <property type="protein sequence ID" value="OSX65451.1"/>
    <property type="molecule type" value="Genomic_DNA"/>
</dbReference>
<dbReference type="SUPFAM" id="SSF50965">
    <property type="entry name" value="Galactose oxidase, central domain"/>
    <property type="match status" value="1"/>
</dbReference>
<feature type="domain" description="Galactose oxidase-like Early set" evidence="5">
    <location>
        <begin position="642"/>
        <end position="742"/>
    </location>
</feature>
<keyword evidence="7" id="KW-1185">Reference proteome</keyword>
<dbReference type="Proteomes" id="UP000194127">
    <property type="component" value="Unassembled WGS sequence"/>
</dbReference>
<evidence type="ECO:0000256" key="1">
    <source>
        <dbReference type="ARBA" id="ARBA00022729"/>
    </source>
</evidence>
<evidence type="ECO:0000256" key="2">
    <source>
        <dbReference type="SAM" id="MobiDB-lite"/>
    </source>
</evidence>
<dbReference type="OrthoDB" id="2019572at2759"/>
<evidence type="ECO:0000313" key="7">
    <source>
        <dbReference type="Proteomes" id="UP000194127"/>
    </source>
</evidence>
<dbReference type="PANTHER" id="PTHR32208:SF96">
    <property type="entry name" value="GLYOXAL OXIDASE"/>
    <property type="match status" value="1"/>
</dbReference>
<accession>A0A1X6NA14</accession>
<dbReference type="Pfam" id="PF09118">
    <property type="entry name" value="GO-like_E_set"/>
    <property type="match status" value="1"/>
</dbReference>
<dbReference type="Gene3D" id="2.60.120.260">
    <property type="entry name" value="Galactose-binding domain-like"/>
    <property type="match status" value="1"/>
</dbReference>
<dbReference type="Gene3D" id="2.60.40.10">
    <property type="entry name" value="Immunoglobulins"/>
    <property type="match status" value="1"/>
</dbReference>
<name>A0A1X6NA14_9APHY</name>
<organism evidence="6 7">
    <name type="scientific">Postia placenta MAD-698-R-SB12</name>
    <dbReference type="NCBI Taxonomy" id="670580"/>
    <lineage>
        <taxon>Eukaryota</taxon>
        <taxon>Fungi</taxon>
        <taxon>Dikarya</taxon>
        <taxon>Basidiomycota</taxon>
        <taxon>Agaricomycotina</taxon>
        <taxon>Agaricomycetes</taxon>
        <taxon>Polyporales</taxon>
        <taxon>Adustoporiaceae</taxon>
        <taxon>Rhodonia</taxon>
    </lineage>
</organism>
<dbReference type="InterPro" id="IPR009880">
    <property type="entry name" value="Glyoxal_oxidase_N"/>
</dbReference>
<dbReference type="RefSeq" id="XP_024342245.1">
    <property type="nucleotide sequence ID" value="XM_024480492.1"/>
</dbReference>
<dbReference type="InterPro" id="IPR037293">
    <property type="entry name" value="Gal_Oxidase_central_sf"/>
</dbReference>
<dbReference type="InterPro" id="IPR011043">
    <property type="entry name" value="Gal_Oxase/kelch_b-propeller"/>
</dbReference>
<feature type="chain" id="PRO_5012394626" description="Copper radical oxidase" evidence="3">
    <location>
        <begin position="22"/>
        <end position="793"/>
    </location>
</feature>
<dbReference type="InterPro" id="IPR014756">
    <property type="entry name" value="Ig_E-set"/>
</dbReference>
<feature type="compositionally biased region" description="Polar residues" evidence="2">
    <location>
        <begin position="757"/>
        <end position="766"/>
    </location>
</feature>
<evidence type="ECO:0000313" key="6">
    <source>
        <dbReference type="EMBL" id="OSX65451.1"/>
    </source>
</evidence>
<dbReference type="InterPro" id="IPR013783">
    <property type="entry name" value="Ig-like_fold"/>
</dbReference>
<evidence type="ECO:0000259" key="5">
    <source>
        <dbReference type="Pfam" id="PF09118"/>
    </source>
</evidence>
<feature type="signal peptide" evidence="3">
    <location>
        <begin position="1"/>
        <end position="21"/>
    </location>
</feature>